<dbReference type="Proteomes" id="UP001172673">
    <property type="component" value="Unassembled WGS sequence"/>
</dbReference>
<evidence type="ECO:0000313" key="2">
    <source>
        <dbReference type="Proteomes" id="UP001172673"/>
    </source>
</evidence>
<gene>
    <name evidence="1" type="ORF">H2200_004308</name>
</gene>
<organism evidence="1 2">
    <name type="scientific">Cladophialophora chaetospira</name>
    <dbReference type="NCBI Taxonomy" id="386627"/>
    <lineage>
        <taxon>Eukaryota</taxon>
        <taxon>Fungi</taxon>
        <taxon>Dikarya</taxon>
        <taxon>Ascomycota</taxon>
        <taxon>Pezizomycotina</taxon>
        <taxon>Eurotiomycetes</taxon>
        <taxon>Chaetothyriomycetidae</taxon>
        <taxon>Chaetothyriales</taxon>
        <taxon>Herpotrichiellaceae</taxon>
        <taxon>Cladophialophora</taxon>
    </lineage>
</organism>
<accession>A0AA38XD22</accession>
<sequence length="319" mass="35949">MTNPVERLLAGNDVDFELRIPGYAFRVHSAVLAAVLDQSSDLDLSSGREVLTATNDPTMALRLIQAIYTNQYVEDPKDITPEWAEYLERSQIVGNDGVDADARDDGTESTTSWEDFRWEDSPELFIIHATMHHLAQMYAIPLLASLSFRNFIRDTSFPHFSPDQLLWTLEFLYMTSPEPPFSLLATTHKLRMRAIYLAQRLETSLHQPPYLRKFTILVQQSAALAMDLLTKCLRNQYLQCPFCEATFKPNAAEGECDCGGEGVCVPCVQYGSQDCAWRNSVCHDCSPGRLGRWRLDAVENVDISSVKALEGVFHPYTVG</sequence>
<comment type="caution">
    <text evidence="1">The sequence shown here is derived from an EMBL/GenBank/DDBJ whole genome shotgun (WGS) entry which is preliminary data.</text>
</comment>
<dbReference type="AlphaFoldDB" id="A0AA38XD22"/>
<protein>
    <submittedName>
        <fullName evidence="1">Uncharacterized protein</fullName>
    </submittedName>
</protein>
<keyword evidence="2" id="KW-1185">Reference proteome</keyword>
<name>A0AA38XD22_9EURO</name>
<reference evidence="1" key="1">
    <citation type="submission" date="2022-10" db="EMBL/GenBank/DDBJ databases">
        <title>Culturing micro-colonial fungi from biological soil crusts in the Mojave desert and describing Neophaeococcomyces mojavensis, and introducing the new genera and species Taxawa tesnikishii.</title>
        <authorList>
            <person name="Kurbessoian T."/>
            <person name="Stajich J.E."/>
        </authorList>
    </citation>
    <scope>NUCLEOTIDE SEQUENCE</scope>
    <source>
        <strain evidence="1">TK_41</strain>
    </source>
</reference>
<dbReference type="EMBL" id="JAPDRK010000006">
    <property type="protein sequence ID" value="KAJ9611125.1"/>
    <property type="molecule type" value="Genomic_DNA"/>
</dbReference>
<proteinExistence type="predicted"/>
<evidence type="ECO:0000313" key="1">
    <source>
        <dbReference type="EMBL" id="KAJ9611125.1"/>
    </source>
</evidence>